<dbReference type="InterPro" id="IPR027417">
    <property type="entry name" value="P-loop_NTPase"/>
</dbReference>
<dbReference type="AlphaFoldDB" id="A0A934K9I2"/>
<dbReference type="Gene3D" id="1.10.8.60">
    <property type="match status" value="1"/>
</dbReference>
<dbReference type="Pfam" id="PF14532">
    <property type="entry name" value="Sigma54_activ_2"/>
    <property type="match status" value="1"/>
</dbReference>
<dbReference type="PANTHER" id="PTHR32071:SF122">
    <property type="entry name" value="SIGMA FACTOR"/>
    <property type="match status" value="1"/>
</dbReference>
<sequence>MTFRPGTDVVRLAKELSSARERFLASGNVPAGIRPVIAESWQRSLELGIAADQTSRPVSAHFDSRQLSEVRHGLLEASFAVVQRLAVGLAGSETAILVADADGTVLVAHGDAGAMRAAERLGAVAGASWSEMEAGTSGIGTALAAGEAVQVVAAEHYCEGYCSLTCTGAPIRHPFTGQVVGAISFAGDYRQTGTLLLPLARESALAIATEIREHVLRDDQLLLRALTEAGEHQAAYAVDRLGNRTILNRAASFEIGPADYANLWPLVRRAMATPEARRQELRLENRRWVRLQIRPLEALGGPVGAVVILTGDRSPARHALADEDWAPFRVDAEATSAMMLAVRDVMQARSPVLIVGEAGTGKSALAMAMHRNSRPGGSLAVIDCAGGLTAAGLVAEWKLAASGAGQSTVLLERVDELGLEAQAALLAHLDDRDTAGPRVLATATGESVESLRGRSVRSELLDRLAASAILVPPLRDRRDDIPEIARRSLDGVSASLLPMGERIQPEAMQALQRYEWPGNVRQLQNVLRRALEVRPRKAIHTTGLPPEILAQAAMPSRGRIERIEHEAILAALAESGGNVTLASKQLGLSRATVYRRLRAARGR</sequence>
<dbReference type="InterPro" id="IPR058031">
    <property type="entry name" value="AAA_lid_NorR"/>
</dbReference>
<dbReference type="Gene3D" id="1.10.10.60">
    <property type="entry name" value="Homeodomain-like"/>
    <property type="match status" value="1"/>
</dbReference>
<evidence type="ECO:0000256" key="4">
    <source>
        <dbReference type="ARBA" id="ARBA00023163"/>
    </source>
</evidence>
<keyword evidence="3" id="KW-0805">Transcription regulation</keyword>
<organism evidence="6 7">
    <name type="scientific">Candidatus Nephthysia bennettiae</name>
    <dbReference type="NCBI Taxonomy" id="3127016"/>
    <lineage>
        <taxon>Bacteria</taxon>
        <taxon>Bacillati</taxon>
        <taxon>Candidatus Dormiibacterota</taxon>
        <taxon>Candidatus Dormibacteria</taxon>
        <taxon>Candidatus Dormibacterales</taxon>
        <taxon>Candidatus Dormibacteraceae</taxon>
        <taxon>Candidatus Nephthysia</taxon>
    </lineage>
</organism>
<dbReference type="InterPro" id="IPR002197">
    <property type="entry name" value="HTH_Fis"/>
</dbReference>
<dbReference type="CDD" id="cd00009">
    <property type="entry name" value="AAA"/>
    <property type="match status" value="1"/>
</dbReference>
<feature type="domain" description="Sigma-54 factor interaction" evidence="5">
    <location>
        <begin position="328"/>
        <end position="532"/>
    </location>
</feature>
<name>A0A934K9I2_9BACT</name>
<dbReference type="Gene3D" id="3.40.50.300">
    <property type="entry name" value="P-loop containing nucleotide triphosphate hydrolases"/>
    <property type="match status" value="1"/>
</dbReference>
<protein>
    <submittedName>
        <fullName evidence="6">Sigma-54-dependent Fis family transcriptional regulator</fullName>
    </submittedName>
</protein>
<dbReference type="Proteomes" id="UP000612893">
    <property type="component" value="Unassembled WGS sequence"/>
</dbReference>
<reference evidence="6" key="1">
    <citation type="submission" date="2020-10" db="EMBL/GenBank/DDBJ databases">
        <title>Ca. Dormibacterota MAGs.</title>
        <authorList>
            <person name="Montgomery K."/>
        </authorList>
    </citation>
    <scope>NUCLEOTIDE SEQUENCE [LARGE SCALE GENOMIC DNA]</scope>
    <source>
        <strain evidence="6">SC8812_S17_10</strain>
    </source>
</reference>
<gene>
    <name evidence="6" type="ORF">JF922_08810</name>
</gene>
<evidence type="ECO:0000256" key="3">
    <source>
        <dbReference type="ARBA" id="ARBA00023015"/>
    </source>
</evidence>
<keyword evidence="4" id="KW-0804">Transcription</keyword>
<dbReference type="GO" id="GO:0005524">
    <property type="term" value="F:ATP binding"/>
    <property type="evidence" value="ECO:0007669"/>
    <property type="project" value="UniProtKB-KW"/>
</dbReference>
<comment type="caution">
    <text evidence="6">The sequence shown here is derived from an EMBL/GenBank/DDBJ whole genome shotgun (WGS) entry which is preliminary data.</text>
</comment>
<dbReference type="PROSITE" id="PS00688">
    <property type="entry name" value="SIGMA54_INTERACT_3"/>
    <property type="match status" value="1"/>
</dbReference>
<dbReference type="GO" id="GO:0006355">
    <property type="term" value="P:regulation of DNA-templated transcription"/>
    <property type="evidence" value="ECO:0007669"/>
    <property type="project" value="InterPro"/>
</dbReference>
<proteinExistence type="predicted"/>
<dbReference type="PROSITE" id="PS50045">
    <property type="entry name" value="SIGMA54_INTERACT_4"/>
    <property type="match status" value="1"/>
</dbReference>
<dbReference type="PANTHER" id="PTHR32071">
    <property type="entry name" value="TRANSCRIPTIONAL REGULATORY PROTEIN"/>
    <property type="match status" value="1"/>
</dbReference>
<accession>A0A934K9I2</accession>
<dbReference type="InterPro" id="IPR029016">
    <property type="entry name" value="GAF-like_dom_sf"/>
</dbReference>
<dbReference type="InterPro" id="IPR009057">
    <property type="entry name" value="Homeodomain-like_sf"/>
</dbReference>
<evidence type="ECO:0000313" key="7">
    <source>
        <dbReference type="Proteomes" id="UP000612893"/>
    </source>
</evidence>
<dbReference type="GO" id="GO:0043565">
    <property type="term" value="F:sequence-specific DNA binding"/>
    <property type="evidence" value="ECO:0007669"/>
    <property type="project" value="InterPro"/>
</dbReference>
<dbReference type="InterPro" id="IPR003593">
    <property type="entry name" value="AAA+_ATPase"/>
</dbReference>
<dbReference type="InterPro" id="IPR025944">
    <property type="entry name" value="Sigma_54_int_dom_CS"/>
</dbReference>
<dbReference type="SUPFAM" id="SSF52540">
    <property type="entry name" value="P-loop containing nucleoside triphosphate hydrolases"/>
    <property type="match status" value="1"/>
</dbReference>
<keyword evidence="7" id="KW-1185">Reference proteome</keyword>
<evidence type="ECO:0000256" key="2">
    <source>
        <dbReference type="ARBA" id="ARBA00022840"/>
    </source>
</evidence>
<evidence type="ECO:0000256" key="1">
    <source>
        <dbReference type="ARBA" id="ARBA00022741"/>
    </source>
</evidence>
<dbReference type="Pfam" id="PF25601">
    <property type="entry name" value="AAA_lid_14"/>
    <property type="match status" value="1"/>
</dbReference>
<dbReference type="SUPFAM" id="SSF46689">
    <property type="entry name" value="Homeodomain-like"/>
    <property type="match status" value="1"/>
</dbReference>
<evidence type="ECO:0000259" key="5">
    <source>
        <dbReference type="PROSITE" id="PS50045"/>
    </source>
</evidence>
<dbReference type="EMBL" id="JAEKNR010000098">
    <property type="protein sequence ID" value="MBJ7598170.1"/>
    <property type="molecule type" value="Genomic_DNA"/>
</dbReference>
<keyword evidence="2" id="KW-0067">ATP-binding</keyword>
<dbReference type="SMART" id="SM00382">
    <property type="entry name" value="AAA"/>
    <property type="match status" value="1"/>
</dbReference>
<dbReference type="Pfam" id="PF02954">
    <property type="entry name" value="HTH_8"/>
    <property type="match status" value="1"/>
</dbReference>
<evidence type="ECO:0000313" key="6">
    <source>
        <dbReference type="EMBL" id="MBJ7598170.1"/>
    </source>
</evidence>
<keyword evidence="1" id="KW-0547">Nucleotide-binding</keyword>
<dbReference type="InterPro" id="IPR002078">
    <property type="entry name" value="Sigma_54_int"/>
</dbReference>
<dbReference type="Gene3D" id="3.30.450.40">
    <property type="match status" value="1"/>
</dbReference>